<dbReference type="KEGG" id="osn:115230448"/>
<proteinExistence type="inferred from homology"/>
<dbReference type="InterPro" id="IPR024738">
    <property type="entry name" value="Hfi1/Tada1"/>
</dbReference>
<keyword evidence="4" id="KW-0804">Transcription</keyword>
<protein>
    <submittedName>
        <fullName evidence="7">Transcriptional adapter 1 isoform X1</fullName>
    </submittedName>
</protein>
<evidence type="ECO:0000256" key="2">
    <source>
        <dbReference type="ARBA" id="ARBA00010314"/>
    </source>
</evidence>
<dbReference type="GO" id="GO:0005634">
    <property type="term" value="C:nucleus"/>
    <property type="evidence" value="ECO:0007669"/>
    <property type="project" value="UniProtKB-SubCell"/>
</dbReference>
<dbReference type="Pfam" id="PF12767">
    <property type="entry name" value="SAGA-Tad1"/>
    <property type="match status" value="1"/>
</dbReference>
<comment type="subcellular location">
    <subcellularLocation>
        <location evidence="1">Nucleus</location>
    </subcellularLocation>
</comment>
<keyword evidence="5" id="KW-0539">Nucleus</keyword>
<dbReference type="GO" id="GO:0003713">
    <property type="term" value="F:transcription coactivator activity"/>
    <property type="evidence" value="ECO:0007669"/>
    <property type="project" value="TreeGrafter"/>
</dbReference>
<dbReference type="CDD" id="cd22934">
    <property type="entry name" value="HFD_TADA1"/>
    <property type="match status" value="1"/>
</dbReference>
<dbReference type="RefSeq" id="XP_029656498.1">
    <property type="nucleotide sequence ID" value="XM_029800638.2"/>
</dbReference>
<name>A0A6P7TXK8_9MOLL</name>
<dbReference type="Proteomes" id="UP000515154">
    <property type="component" value="Linkage group LG2"/>
</dbReference>
<evidence type="ECO:0000256" key="4">
    <source>
        <dbReference type="ARBA" id="ARBA00023163"/>
    </source>
</evidence>
<accession>A0A6P7TXK8</accession>
<keyword evidence="6" id="KW-1185">Reference proteome</keyword>
<dbReference type="GO" id="GO:0000124">
    <property type="term" value="C:SAGA complex"/>
    <property type="evidence" value="ECO:0007669"/>
    <property type="project" value="UniProtKB-ARBA"/>
</dbReference>
<dbReference type="AlphaFoldDB" id="A0A6P7TXK8"/>
<evidence type="ECO:0000313" key="7">
    <source>
        <dbReference type="RefSeq" id="XP_029656498.1"/>
    </source>
</evidence>
<evidence type="ECO:0000256" key="1">
    <source>
        <dbReference type="ARBA" id="ARBA00004123"/>
    </source>
</evidence>
<reference evidence="7" key="1">
    <citation type="submission" date="2025-08" db="UniProtKB">
        <authorList>
            <consortium name="RefSeq"/>
        </authorList>
    </citation>
    <scope>IDENTIFICATION</scope>
</reference>
<organism evidence="6 7">
    <name type="scientific">Octopus sinensis</name>
    <name type="common">East Asian common octopus</name>
    <dbReference type="NCBI Taxonomy" id="2607531"/>
    <lineage>
        <taxon>Eukaryota</taxon>
        <taxon>Metazoa</taxon>
        <taxon>Spiralia</taxon>
        <taxon>Lophotrochozoa</taxon>
        <taxon>Mollusca</taxon>
        <taxon>Cephalopoda</taxon>
        <taxon>Coleoidea</taxon>
        <taxon>Octopodiformes</taxon>
        <taxon>Octopoda</taxon>
        <taxon>Incirrata</taxon>
        <taxon>Octopodidae</taxon>
        <taxon>Octopus</taxon>
    </lineage>
</organism>
<keyword evidence="3" id="KW-0805">Transcription regulation</keyword>
<dbReference type="PANTHER" id="PTHR21277">
    <property type="entry name" value="TRANSCRIPTIONAL ADAPTER 1"/>
    <property type="match status" value="1"/>
</dbReference>
<comment type="similarity">
    <text evidence="2">Belongs to the TADA1 family.</text>
</comment>
<sequence>MAVPINLNAIKKDLTEALGDSINAYQQSLKAWFRQKMSKEEFDTEARKMLKADMVHLHNRFLLSILAKCQVLSNTPAPAEKSPSASNSSPKQKPKLKRKATTATTNRNNYTQKFIPVNPISYAPVVSPRSLEDDINVGFSSREATLPDISMVHGRMYVCAWENGLDDVAENAVKFVMTAVESQLKDIIVKVLGRKSGYKLREKRFKYSIGCDVPNPYLRRSQLKTNYFRESSDATEISNSGIQTPTIRLSEEAAELEAIQQLASVSVNEQMQNDKGPITLFHLLDALQLYRNVIPSHSVYVPAVEKTIHQLSHSTHEELEQDVIHHQEVNIKQQLANQQYQLQLVL</sequence>
<dbReference type="GO" id="GO:0006357">
    <property type="term" value="P:regulation of transcription by RNA polymerase II"/>
    <property type="evidence" value="ECO:0007669"/>
    <property type="project" value="TreeGrafter"/>
</dbReference>
<dbReference type="PANTHER" id="PTHR21277:SF5">
    <property type="entry name" value="TRANSCRIPTIONAL ADAPTER 1"/>
    <property type="match status" value="1"/>
</dbReference>
<evidence type="ECO:0000313" key="6">
    <source>
        <dbReference type="Proteomes" id="UP000515154"/>
    </source>
</evidence>
<gene>
    <name evidence="7" type="primary">LOC115230448</name>
</gene>
<evidence type="ECO:0000256" key="5">
    <source>
        <dbReference type="ARBA" id="ARBA00023242"/>
    </source>
</evidence>
<evidence type="ECO:0000256" key="3">
    <source>
        <dbReference type="ARBA" id="ARBA00023015"/>
    </source>
</evidence>